<keyword evidence="2 4" id="KW-0238">DNA-binding</keyword>
<gene>
    <name evidence="6" type="ORF">MKK62_25385</name>
</gene>
<dbReference type="InterPro" id="IPR001647">
    <property type="entry name" value="HTH_TetR"/>
</dbReference>
<dbReference type="Pfam" id="PF00440">
    <property type="entry name" value="TetR_N"/>
    <property type="match status" value="1"/>
</dbReference>
<evidence type="ECO:0000256" key="4">
    <source>
        <dbReference type="PROSITE-ProRule" id="PRU00335"/>
    </source>
</evidence>
<protein>
    <submittedName>
        <fullName evidence="6">TetR/AcrR family transcriptional regulator</fullName>
    </submittedName>
</protein>
<proteinExistence type="predicted"/>
<sequence length="220" mass="24770">MRGAPNQRIAQRQQTRERILDAAIEEFARVGTAAADLQTVVAAAGVARSTFNFHFPTREHVLLELIRREETRVADELADFLTNERDLPAVLDEIVRLVVDLEDRWGPLLFRDVLGLYFSSARPDDDEWTDHPTIVLLAAEILRARNRGQTRPDVDSFHSAVFFLLGLYALLTTLRDSTPGRDSLLRKYIVSSLHGIGAMTTSTPHKTPLAEMAKNVAKRR</sequence>
<dbReference type="PANTHER" id="PTHR30055:SF234">
    <property type="entry name" value="HTH-TYPE TRANSCRIPTIONAL REGULATOR BETI"/>
    <property type="match status" value="1"/>
</dbReference>
<dbReference type="RefSeq" id="WP_240261352.1">
    <property type="nucleotide sequence ID" value="NZ_CP092488.2"/>
</dbReference>
<name>A0ABY3VNC5_9MYCO</name>
<evidence type="ECO:0000256" key="3">
    <source>
        <dbReference type="ARBA" id="ARBA00023163"/>
    </source>
</evidence>
<keyword evidence="3" id="KW-0804">Transcription</keyword>
<dbReference type="PANTHER" id="PTHR30055">
    <property type="entry name" value="HTH-TYPE TRANSCRIPTIONAL REGULATOR RUTR"/>
    <property type="match status" value="1"/>
</dbReference>
<keyword evidence="7" id="KW-1185">Reference proteome</keyword>
<keyword evidence="1" id="KW-0805">Transcription regulation</keyword>
<evidence type="ECO:0000259" key="5">
    <source>
        <dbReference type="PROSITE" id="PS50977"/>
    </source>
</evidence>
<dbReference type="PRINTS" id="PR00455">
    <property type="entry name" value="HTHTETR"/>
</dbReference>
<organism evidence="6 7">
    <name type="scientific">Mycobacterium paraterrae</name>
    <dbReference type="NCBI Taxonomy" id="577492"/>
    <lineage>
        <taxon>Bacteria</taxon>
        <taxon>Bacillati</taxon>
        <taxon>Actinomycetota</taxon>
        <taxon>Actinomycetes</taxon>
        <taxon>Mycobacteriales</taxon>
        <taxon>Mycobacteriaceae</taxon>
        <taxon>Mycobacterium</taxon>
    </lineage>
</organism>
<evidence type="ECO:0000313" key="6">
    <source>
        <dbReference type="EMBL" id="UMB69621.1"/>
    </source>
</evidence>
<reference evidence="6" key="1">
    <citation type="submission" date="2022-08" db="EMBL/GenBank/DDBJ databases">
        <title>Whole genome sequencing of non-tuberculosis mycobacteria type-strains.</title>
        <authorList>
            <person name="Igarashi Y."/>
            <person name="Osugi A."/>
            <person name="Mitarai S."/>
        </authorList>
    </citation>
    <scope>NUCLEOTIDE SEQUENCE</scope>
    <source>
        <strain evidence="6">DSM 45127</strain>
    </source>
</reference>
<dbReference type="Gene3D" id="1.10.357.10">
    <property type="entry name" value="Tetracycline Repressor, domain 2"/>
    <property type="match status" value="1"/>
</dbReference>
<evidence type="ECO:0000256" key="1">
    <source>
        <dbReference type="ARBA" id="ARBA00023015"/>
    </source>
</evidence>
<dbReference type="Proteomes" id="UP001055336">
    <property type="component" value="Chromosome"/>
</dbReference>
<feature type="domain" description="HTH tetR-type" evidence="5">
    <location>
        <begin position="13"/>
        <end position="73"/>
    </location>
</feature>
<evidence type="ECO:0000256" key="2">
    <source>
        <dbReference type="ARBA" id="ARBA00023125"/>
    </source>
</evidence>
<dbReference type="SUPFAM" id="SSF46689">
    <property type="entry name" value="Homeodomain-like"/>
    <property type="match status" value="1"/>
</dbReference>
<accession>A0ABY3VNC5</accession>
<dbReference type="PROSITE" id="PS50977">
    <property type="entry name" value="HTH_TETR_2"/>
    <property type="match status" value="1"/>
</dbReference>
<dbReference type="EMBL" id="CP092488">
    <property type="protein sequence ID" value="UMB69621.1"/>
    <property type="molecule type" value="Genomic_DNA"/>
</dbReference>
<feature type="DNA-binding region" description="H-T-H motif" evidence="4">
    <location>
        <begin position="36"/>
        <end position="55"/>
    </location>
</feature>
<dbReference type="InterPro" id="IPR050109">
    <property type="entry name" value="HTH-type_TetR-like_transc_reg"/>
</dbReference>
<dbReference type="InterPro" id="IPR009057">
    <property type="entry name" value="Homeodomain-like_sf"/>
</dbReference>
<evidence type="ECO:0000313" key="7">
    <source>
        <dbReference type="Proteomes" id="UP001055336"/>
    </source>
</evidence>